<keyword evidence="2" id="KW-1185">Reference proteome</keyword>
<dbReference type="PANTHER" id="PTHR34129">
    <property type="entry name" value="BLR1139 PROTEIN"/>
    <property type="match status" value="1"/>
</dbReference>
<dbReference type="Gene3D" id="3.20.170.20">
    <property type="entry name" value="Protein of unknown function DUF952"/>
    <property type="match status" value="1"/>
</dbReference>
<sequence>MIYKLVPIADWARVAAEQEVPPSALDRQDGFIHLSAQDQIVETARRHYAGATGLVLLAVDAERLGGDLRWEPSRGGALFPHLYGSLPVEAVVGVHELPADVPVADAVADLLG</sequence>
<accession>A0A1C5IR33</accession>
<dbReference type="OrthoDB" id="5638018at2"/>
<dbReference type="RefSeq" id="WP_091299421.1">
    <property type="nucleotide sequence ID" value="NZ_FMDN01000015.1"/>
</dbReference>
<dbReference type="InterPro" id="IPR009297">
    <property type="entry name" value="DUF952"/>
</dbReference>
<dbReference type="PANTHER" id="PTHR34129:SF1">
    <property type="entry name" value="DUF952 DOMAIN-CONTAINING PROTEIN"/>
    <property type="match status" value="1"/>
</dbReference>
<proteinExistence type="predicted"/>
<dbReference type="EMBL" id="FMDN01000015">
    <property type="protein sequence ID" value="SCG60774.1"/>
    <property type="molecule type" value="Genomic_DNA"/>
</dbReference>
<protein>
    <submittedName>
        <fullName evidence="1">Uncharacterized conserved protein, DUF952 family</fullName>
    </submittedName>
</protein>
<dbReference type="SUPFAM" id="SSF56399">
    <property type="entry name" value="ADP-ribosylation"/>
    <property type="match status" value="1"/>
</dbReference>
<dbReference type="AlphaFoldDB" id="A0A1C5IR33"/>
<organism evidence="1 2">
    <name type="scientific">Micromonospora halophytica</name>
    <dbReference type="NCBI Taxonomy" id="47864"/>
    <lineage>
        <taxon>Bacteria</taxon>
        <taxon>Bacillati</taxon>
        <taxon>Actinomycetota</taxon>
        <taxon>Actinomycetes</taxon>
        <taxon>Micromonosporales</taxon>
        <taxon>Micromonosporaceae</taxon>
        <taxon>Micromonospora</taxon>
    </lineage>
</organism>
<dbReference type="STRING" id="47864.GA0070560_11569"/>
<evidence type="ECO:0000313" key="2">
    <source>
        <dbReference type="Proteomes" id="UP000199408"/>
    </source>
</evidence>
<evidence type="ECO:0000313" key="1">
    <source>
        <dbReference type="EMBL" id="SCG60774.1"/>
    </source>
</evidence>
<name>A0A1C5IR33_9ACTN</name>
<dbReference type="Proteomes" id="UP000199408">
    <property type="component" value="Unassembled WGS sequence"/>
</dbReference>
<dbReference type="Pfam" id="PF06108">
    <property type="entry name" value="DUF952"/>
    <property type="match status" value="1"/>
</dbReference>
<reference evidence="2" key="1">
    <citation type="submission" date="2016-06" db="EMBL/GenBank/DDBJ databases">
        <authorList>
            <person name="Varghese N."/>
        </authorList>
    </citation>
    <scope>NUCLEOTIDE SEQUENCE [LARGE SCALE GENOMIC DNA]</scope>
    <source>
        <strain evidence="2">DSM 43171</strain>
    </source>
</reference>
<gene>
    <name evidence="1" type="ORF">GA0070560_11569</name>
</gene>